<evidence type="ECO:0000256" key="1">
    <source>
        <dbReference type="ARBA" id="ARBA00001933"/>
    </source>
</evidence>
<dbReference type="Bgee" id="ENSELUG00000017355">
    <property type="expression patterns" value="Expressed in camera-type eye and 14 other cell types or tissues"/>
</dbReference>
<dbReference type="NCBIfam" id="NF006719">
    <property type="entry name" value="PRK09257.1"/>
    <property type="match status" value="1"/>
</dbReference>
<dbReference type="SUPFAM" id="SSF53383">
    <property type="entry name" value="PLP-dependent transferases"/>
    <property type="match status" value="1"/>
</dbReference>
<comment type="similarity">
    <text evidence="2">Belongs to the class-I pyridoxal-phosphate-dependent aminotransferase family.</text>
</comment>
<dbReference type="PROSITE" id="PS00105">
    <property type="entry name" value="AA_TRANSFER_CLASS_1"/>
    <property type="match status" value="1"/>
</dbReference>
<evidence type="ECO:0000313" key="11">
    <source>
        <dbReference type="Proteomes" id="UP000265140"/>
    </source>
</evidence>
<comment type="miscellaneous">
    <text evidence="8">In eukaryotes there are cytoplasmic, mitochondrial and chloroplastic isozymes.</text>
</comment>
<dbReference type="InterPro" id="IPR015422">
    <property type="entry name" value="PyrdxlP-dep_Trfase_small"/>
</dbReference>
<dbReference type="InterPro" id="IPR004839">
    <property type="entry name" value="Aminotransferase_I/II_large"/>
</dbReference>
<reference evidence="10" key="3">
    <citation type="submission" date="2025-08" db="UniProtKB">
        <authorList>
            <consortium name="Ensembl"/>
        </authorList>
    </citation>
    <scope>IDENTIFICATION</scope>
</reference>
<dbReference type="GO" id="GO:0004069">
    <property type="term" value="F:L-aspartate:2-oxoglutarate aminotransferase activity"/>
    <property type="evidence" value="ECO:0007669"/>
    <property type="project" value="UniProtKB-EC"/>
</dbReference>
<evidence type="ECO:0000259" key="9">
    <source>
        <dbReference type="Pfam" id="PF00155"/>
    </source>
</evidence>
<feature type="domain" description="Aminotransferase class I/classII large" evidence="9">
    <location>
        <begin position="53"/>
        <end position="418"/>
    </location>
</feature>
<evidence type="ECO:0000256" key="3">
    <source>
        <dbReference type="ARBA" id="ARBA00011738"/>
    </source>
</evidence>
<evidence type="ECO:0000256" key="8">
    <source>
        <dbReference type="RuleBase" id="RU000480"/>
    </source>
</evidence>
<comment type="cofactor">
    <cofactor evidence="1">
        <name>pyridoxal 5'-phosphate</name>
        <dbReference type="ChEBI" id="CHEBI:597326"/>
    </cofactor>
</comment>
<dbReference type="PANTHER" id="PTHR11879:SF22">
    <property type="entry name" value="ASPARTATE AMINOTRANSFERASE, MITOCHONDRIAL"/>
    <property type="match status" value="1"/>
</dbReference>
<dbReference type="AlphaFoldDB" id="A0A6Q2YEX2"/>
<keyword evidence="4 8" id="KW-0032">Aminotransferase</keyword>
<reference evidence="10" key="2">
    <citation type="submission" date="2020-02" db="EMBL/GenBank/DDBJ databases">
        <title>Esox lucius (northern pike) genome, fEsoLuc1, primary haplotype.</title>
        <authorList>
            <person name="Myers G."/>
            <person name="Karagic N."/>
            <person name="Meyer A."/>
            <person name="Pippel M."/>
            <person name="Reichard M."/>
            <person name="Winkler S."/>
            <person name="Tracey A."/>
            <person name="Sims Y."/>
            <person name="Howe K."/>
            <person name="Rhie A."/>
            <person name="Formenti G."/>
            <person name="Durbin R."/>
            <person name="Fedrigo O."/>
            <person name="Jarvis E.D."/>
        </authorList>
    </citation>
    <scope>NUCLEOTIDE SEQUENCE [LARGE SCALE GENOMIC DNA]</scope>
</reference>
<comment type="catalytic activity">
    <reaction evidence="7 8">
        <text>L-aspartate + 2-oxoglutarate = oxaloacetate + L-glutamate</text>
        <dbReference type="Rhea" id="RHEA:21824"/>
        <dbReference type="ChEBI" id="CHEBI:16452"/>
        <dbReference type="ChEBI" id="CHEBI:16810"/>
        <dbReference type="ChEBI" id="CHEBI:29985"/>
        <dbReference type="ChEBI" id="CHEBI:29991"/>
        <dbReference type="EC" id="2.6.1.1"/>
    </reaction>
</comment>
<proteinExistence type="inferred from homology"/>
<reference evidence="10" key="4">
    <citation type="submission" date="2025-09" db="UniProtKB">
        <authorList>
            <consortium name="Ensembl"/>
        </authorList>
    </citation>
    <scope>IDENTIFICATION</scope>
</reference>
<dbReference type="InterPro" id="IPR004838">
    <property type="entry name" value="NHTrfase_class1_PyrdxlP-BS"/>
</dbReference>
<dbReference type="PANTHER" id="PTHR11879">
    <property type="entry name" value="ASPARTATE AMINOTRANSFERASE"/>
    <property type="match status" value="1"/>
</dbReference>
<dbReference type="InterPro" id="IPR000796">
    <property type="entry name" value="Asp_trans"/>
</dbReference>
<protein>
    <recommendedName>
        <fullName evidence="8">Aspartate aminotransferase</fullName>
        <ecNumber evidence="8">2.6.1.1</ecNumber>
    </recommendedName>
</protein>
<organism evidence="10 11">
    <name type="scientific">Esox lucius</name>
    <name type="common">Northern pike</name>
    <dbReference type="NCBI Taxonomy" id="8010"/>
    <lineage>
        <taxon>Eukaryota</taxon>
        <taxon>Metazoa</taxon>
        <taxon>Chordata</taxon>
        <taxon>Craniata</taxon>
        <taxon>Vertebrata</taxon>
        <taxon>Euteleostomi</taxon>
        <taxon>Actinopterygii</taxon>
        <taxon>Neopterygii</taxon>
        <taxon>Teleostei</taxon>
        <taxon>Protacanthopterygii</taxon>
        <taxon>Esociformes</taxon>
        <taxon>Esocidae</taxon>
        <taxon>Esox</taxon>
    </lineage>
</organism>
<dbReference type="Pfam" id="PF00155">
    <property type="entry name" value="Aminotran_1_2"/>
    <property type="match status" value="1"/>
</dbReference>
<dbReference type="CDD" id="cd00609">
    <property type="entry name" value="AAT_like"/>
    <property type="match status" value="1"/>
</dbReference>
<dbReference type="GO" id="GO:0030170">
    <property type="term" value="F:pyridoxal phosphate binding"/>
    <property type="evidence" value="ECO:0007669"/>
    <property type="project" value="InterPro"/>
</dbReference>
<dbReference type="Ensembl" id="ENSELUT00000075378.2">
    <property type="protein sequence ID" value="ENSELUP00000064017.1"/>
    <property type="gene ID" value="ENSELUG00000017355.3"/>
</dbReference>
<evidence type="ECO:0000256" key="6">
    <source>
        <dbReference type="ARBA" id="ARBA00022898"/>
    </source>
</evidence>
<accession>A0A6Q2YEX2</accession>
<comment type="subunit">
    <text evidence="3 8">Homodimer.</text>
</comment>
<evidence type="ECO:0000313" key="10">
    <source>
        <dbReference type="Ensembl" id="ENSELUP00000064017.1"/>
    </source>
</evidence>
<evidence type="ECO:0000256" key="7">
    <source>
        <dbReference type="ARBA" id="ARBA00049185"/>
    </source>
</evidence>
<dbReference type="GeneTree" id="ENSGT00950000183082"/>
<dbReference type="InterPro" id="IPR015421">
    <property type="entry name" value="PyrdxlP-dep_Trfase_major"/>
</dbReference>
<dbReference type="GO" id="GO:0005759">
    <property type="term" value="C:mitochondrial matrix"/>
    <property type="evidence" value="ECO:0007669"/>
    <property type="project" value="UniProtKB-SubCell"/>
</dbReference>
<dbReference type="Gene3D" id="3.40.640.10">
    <property type="entry name" value="Type I PLP-dependent aspartate aminotransferase-like (Major domain)"/>
    <property type="match status" value="1"/>
</dbReference>
<sequence>MALLTTNNVSNLKTCISISLPACFSSWWSEVQMGPPDPILGVSEAYKRDTNPKKINLGVGAYRDDQGKPFVLSCVRKAEAQIAAKKLDKEYLAIGGLGDFNKACAKLALGDDNEVIKSGRNITVQTISGTGSLRIGANFLSRFHTEAREVYLPTPSWGNHTPIFRDAGMQLKAYTYYDPKTCGFDFQGALNDISKIPAKSVIMLHACAHNPTGVDPRPEQWKEIAELKRNLLVFFDMAYQGFASGDIDRDAWAVRYFIEQGHNILLSQSFAKNMGLYGERVGGFTVVCKDAEEAKRVESQLKILIRPIYSNPPMNGARIAATILNTPDLYKEWLGEVHGMANRIITMRELLVANLKKEGSTKNWQHVIDQIGMFCFTGLKPEQVERLTKEFSVYMTKDGRISMAGVTSGNVGYLAQGIHSVTK</sequence>
<keyword evidence="11" id="KW-1185">Reference proteome</keyword>
<dbReference type="Proteomes" id="UP000265140">
    <property type="component" value="Chromosome 19"/>
</dbReference>
<dbReference type="GO" id="GO:0006533">
    <property type="term" value="P:L-aspartate catabolic process"/>
    <property type="evidence" value="ECO:0007669"/>
    <property type="project" value="TreeGrafter"/>
</dbReference>
<reference evidence="11" key="1">
    <citation type="journal article" date="2014" name="PLoS ONE">
        <title>The genome and linkage map of the northern pike (Esox lucius): conserved synteny revealed between the salmonid sister group and the Neoteleostei.</title>
        <authorList>
            <person name="Rondeau E.B."/>
            <person name="Minkley D.R."/>
            <person name="Leong J.S."/>
            <person name="Messmer A.M."/>
            <person name="Jantzen J.R."/>
            <person name="von Schalburg K.R."/>
            <person name="Lemon C."/>
            <person name="Bird N.H."/>
            <person name="Koop B.F."/>
        </authorList>
    </citation>
    <scope>NUCLEOTIDE SEQUENCE</scope>
</reference>
<evidence type="ECO:0000256" key="5">
    <source>
        <dbReference type="ARBA" id="ARBA00022679"/>
    </source>
</evidence>
<dbReference type="Gene3D" id="3.90.1150.10">
    <property type="entry name" value="Aspartate Aminotransferase, domain 1"/>
    <property type="match status" value="1"/>
</dbReference>
<name>A0A6Q2YEX2_ESOLU</name>
<dbReference type="PRINTS" id="PR00799">
    <property type="entry name" value="TRANSAMINASE"/>
</dbReference>
<evidence type="ECO:0000256" key="4">
    <source>
        <dbReference type="ARBA" id="ARBA00022576"/>
    </source>
</evidence>
<dbReference type="InterPro" id="IPR015424">
    <property type="entry name" value="PyrdxlP-dep_Trfase"/>
</dbReference>
<keyword evidence="6" id="KW-0663">Pyridoxal phosphate</keyword>
<keyword evidence="5 8" id="KW-0808">Transferase</keyword>
<dbReference type="EC" id="2.6.1.1" evidence="8"/>
<evidence type="ECO:0000256" key="2">
    <source>
        <dbReference type="ARBA" id="ARBA00007441"/>
    </source>
</evidence>